<feature type="domain" description="AAA+ ATPase" evidence="2">
    <location>
        <begin position="99"/>
        <end position="254"/>
    </location>
</feature>
<dbReference type="InterPro" id="IPR027417">
    <property type="entry name" value="P-loop_NTPase"/>
</dbReference>
<name>A0A2P2C6H3_9ZZZZ</name>
<dbReference type="SUPFAM" id="SSF53795">
    <property type="entry name" value="PEP carboxykinase-like"/>
    <property type="match status" value="1"/>
</dbReference>
<feature type="compositionally biased region" description="Acidic residues" evidence="1">
    <location>
        <begin position="51"/>
        <end position="61"/>
    </location>
</feature>
<dbReference type="EMBL" id="CZKB01000005">
    <property type="protein sequence ID" value="CUR57581.1"/>
    <property type="molecule type" value="Genomic_DNA"/>
</dbReference>
<protein>
    <recommendedName>
        <fullName evidence="2">AAA+ ATPase domain-containing protein</fullName>
    </recommendedName>
</protein>
<organism evidence="3">
    <name type="scientific">metagenome</name>
    <dbReference type="NCBI Taxonomy" id="256318"/>
    <lineage>
        <taxon>unclassified sequences</taxon>
        <taxon>metagenomes</taxon>
    </lineage>
</organism>
<evidence type="ECO:0000256" key="1">
    <source>
        <dbReference type="SAM" id="MobiDB-lite"/>
    </source>
</evidence>
<proteinExistence type="predicted"/>
<accession>A0A2P2C6H3</accession>
<evidence type="ECO:0000313" key="3">
    <source>
        <dbReference type="EMBL" id="CUR57581.1"/>
    </source>
</evidence>
<dbReference type="SUPFAM" id="SSF52540">
    <property type="entry name" value="P-loop containing nucleoside triphosphate hydrolases"/>
    <property type="match status" value="1"/>
</dbReference>
<dbReference type="Gene3D" id="3.40.50.300">
    <property type="entry name" value="P-loop containing nucleotide triphosphate hydrolases"/>
    <property type="match status" value="1"/>
</dbReference>
<evidence type="ECO:0000259" key="2">
    <source>
        <dbReference type="SMART" id="SM00382"/>
    </source>
</evidence>
<dbReference type="AlphaFoldDB" id="A0A2P2C6H3"/>
<feature type="region of interest" description="Disordered" evidence="1">
    <location>
        <begin position="42"/>
        <end position="61"/>
    </location>
</feature>
<reference evidence="3" key="1">
    <citation type="submission" date="2015-08" db="EMBL/GenBank/DDBJ databases">
        <authorList>
            <person name="Babu N.S."/>
            <person name="Beckwith C.J."/>
            <person name="Beseler K.G."/>
            <person name="Brison A."/>
            <person name="Carone J.V."/>
            <person name="Caskin T.P."/>
            <person name="Diamond M."/>
            <person name="Durham M.E."/>
            <person name="Foxe J.M."/>
            <person name="Go M."/>
            <person name="Henderson B.A."/>
            <person name="Jones I.B."/>
            <person name="McGettigan J.A."/>
            <person name="Micheletti S.J."/>
            <person name="Nasrallah M.E."/>
            <person name="Ortiz D."/>
            <person name="Piller C.R."/>
            <person name="Privatt S.R."/>
            <person name="Schneider S.L."/>
            <person name="Sharp S."/>
            <person name="Smith T.C."/>
            <person name="Stanton J.D."/>
            <person name="Ullery H.E."/>
            <person name="Wilson R.J."/>
            <person name="Serrano M.G."/>
            <person name="Buck G."/>
            <person name="Lee V."/>
            <person name="Wang Y."/>
            <person name="Carvalho R."/>
            <person name="Voegtly L."/>
            <person name="Shi R."/>
            <person name="Duckworth R."/>
            <person name="Johnson A."/>
            <person name="Loviza R."/>
            <person name="Walstead R."/>
            <person name="Shah Z."/>
            <person name="Kiflezghi M."/>
            <person name="Wade K."/>
            <person name="Ball S.L."/>
            <person name="Bradley K.W."/>
            <person name="Asai D.J."/>
            <person name="Bowman C.A."/>
            <person name="Russell D.A."/>
            <person name="Pope W.H."/>
            <person name="Jacobs-Sera D."/>
            <person name="Hendrix R.W."/>
            <person name="Hatfull G.F."/>
        </authorList>
    </citation>
    <scope>NUCLEOTIDE SEQUENCE</scope>
</reference>
<feature type="region of interest" description="Disordered" evidence="1">
    <location>
        <begin position="251"/>
        <end position="282"/>
    </location>
</feature>
<sequence>MSSEATTPEVVVDAIGVAVGIPVTGGAVARLRHQWSRSLTDRPATRSVDVSTDDPTDPDDPDQLAAFDYAVTTRVTLVALEATAGMRVNLHAGAVADEEGRALALVGPSGSGKTTAITLLAERLGYLSDETVSLDADLTVHAHPKPLSVVVDADRPLAKRSVSPDDLGLGHPPESSYLHRIVLLHRGTDDVGLVPVPAARAIVEIVEQSSSLVHLDHPIHRLADVIDACGGAWALHYREFADRVDEVVGLLDGEGQDPPGRLHHPHDGRPDEGPADGSWTRTPWKDAVEYDDELVVMVEDRVQVLGGLGVLLWLELDEPRTEAQLAAEVTAAWGEHPQAPELVADALAVLAEQGLVRRPA</sequence>
<gene>
    <name evidence="3" type="ORF">NOCA1130103</name>
</gene>
<dbReference type="InterPro" id="IPR003593">
    <property type="entry name" value="AAA+_ATPase"/>
</dbReference>
<dbReference type="SMART" id="SM00382">
    <property type="entry name" value="AAA"/>
    <property type="match status" value="1"/>
</dbReference>